<comment type="caution">
    <text evidence="1">The sequence shown here is derived from an EMBL/GenBank/DDBJ whole genome shotgun (WGS) entry which is preliminary data.</text>
</comment>
<organism evidence="1 2">
    <name type="scientific">Cercospora kikuchii</name>
    <dbReference type="NCBI Taxonomy" id="84275"/>
    <lineage>
        <taxon>Eukaryota</taxon>
        <taxon>Fungi</taxon>
        <taxon>Dikarya</taxon>
        <taxon>Ascomycota</taxon>
        <taxon>Pezizomycotina</taxon>
        <taxon>Dothideomycetes</taxon>
        <taxon>Dothideomycetidae</taxon>
        <taxon>Mycosphaerellales</taxon>
        <taxon>Mycosphaerellaceae</taxon>
        <taxon>Cercospora</taxon>
    </lineage>
</organism>
<dbReference type="PANTHER" id="PTHR42037:SF1">
    <property type="match status" value="1"/>
</dbReference>
<dbReference type="AlphaFoldDB" id="A0A9P3CCI4"/>
<dbReference type="Proteomes" id="UP000825890">
    <property type="component" value="Unassembled WGS sequence"/>
</dbReference>
<proteinExistence type="predicted"/>
<accession>A0A9P3CCI4</accession>
<dbReference type="InterPro" id="IPR027796">
    <property type="entry name" value="OTT_1508_deam-like"/>
</dbReference>
<keyword evidence="2" id="KW-1185">Reference proteome</keyword>
<gene>
    <name evidence="1" type="ORF">CKM354_000129600</name>
</gene>
<dbReference type="RefSeq" id="XP_044652352.1">
    <property type="nucleotide sequence ID" value="XM_044796417.1"/>
</dbReference>
<reference evidence="1 2" key="1">
    <citation type="submission" date="2021-01" db="EMBL/GenBank/DDBJ databases">
        <title>Cercospora kikuchii MAFF 305040 whole genome shotgun sequence.</title>
        <authorList>
            <person name="Kashiwa T."/>
            <person name="Suzuki T."/>
        </authorList>
    </citation>
    <scope>NUCLEOTIDE SEQUENCE [LARGE SCALE GENOMIC DNA]</scope>
    <source>
        <strain evidence="1 2">MAFF 305040</strain>
    </source>
</reference>
<protein>
    <submittedName>
        <fullName evidence="1">Uncharacterized protein</fullName>
    </submittedName>
</protein>
<name>A0A9P3CCI4_9PEZI</name>
<dbReference type="GeneID" id="68286871"/>
<evidence type="ECO:0000313" key="1">
    <source>
        <dbReference type="EMBL" id="GIZ37865.1"/>
    </source>
</evidence>
<dbReference type="Pfam" id="PF14441">
    <property type="entry name" value="OTT_1508_deam"/>
    <property type="match status" value="1"/>
</dbReference>
<sequence>MSCTEENSQAESAVRCLHDHILAKELVQHVTVEHVISYLKPGTGAPFKPQQTSWHRFLDELCHLCDFKNGGKTVRSVAVESTSNGDNIFWAVSTYTDSAAFESHMKALLEELKKLVTRKSRTEQAAMAINDLSVNKASRRIKVYSALFVESADQAIRKLSASTASADRFLLAILEELRTSSDAFPALCRGAYDKFRHTEAQARLEYLIQHDHDTLWTHLRHRIGRLGSFKRASRFLAKNTPEFADVIQNAKVKLVDPQPRLMAPISVEPDLKIFLARVCPWLKQQNVLAQATKKLETAEKKLKSLREHALTPTVHAEILVLNHFFTKDLRFVNDDRYIGCSKPSCYCCSLYFDAHPGNFMQRPCHGNAYVKWSPPRSQSGTLSAITVNVLESMTRDIQEELRVQILHDIYGRKRSRDSETGLTVSWNGQTETLAGPA</sequence>
<dbReference type="EMBL" id="BOLY01000001">
    <property type="protein sequence ID" value="GIZ37865.1"/>
    <property type="molecule type" value="Genomic_DNA"/>
</dbReference>
<dbReference type="PANTHER" id="PTHR42037">
    <property type="match status" value="1"/>
</dbReference>
<dbReference type="OrthoDB" id="3251507at2759"/>
<evidence type="ECO:0000313" key="2">
    <source>
        <dbReference type="Proteomes" id="UP000825890"/>
    </source>
</evidence>